<organism evidence="1 2">
    <name type="scientific">Chryseolinea lacunae</name>
    <dbReference type="NCBI Taxonomy" id="2801331"/>
    <lineage>
        <taxon>Bacteria</taxon>
        <taxon>Pseudomonadati</taxon>
        <taxon>Bacteroidota</taxon>
        <taxon>Cytophagia</taxon>
        <taxon>Cytophagales</taxon>
        <taxon>Fulvivirgaceae</taxon>
        <taxon>Chryseolinea</taxon>
    </lineage>
</organism>
<dbReference type="Proteomes" id="UP000613030">
    <property type="component" value="Unassembled WGS sequence"/>
</dbReference>
<reference evidence="1 2" key="1">
    <citation type="submission" date="2021-01" db="EMBL/GenBank/DDBJ databases">
        <title>Chryseolinea sp. Jin1 Genome sequencing and assembly.</title>
        <authorList>
            <person name="Kim I."/>
        </authorList>
    </citation>
    <scope>NUCLEOTIDE SEQUENCE [LARGE SCALE GENOMIC DNA]</scope>
    <source>
        <strain evidence="1 2">Jin1</strain>
    </source>
</reference>
<dbReference type="RefSeq" id="WP_202013998.1">
    <property type="nucleotide sequence ID" value="NZ_JAERRB010000010.1"/>
</dbReference>
<comment type="caution">
    <text evidence="1">The sequence shown here is derived from an EMBL/GenBank/DDBJ whole genome shotgun (WGS) entry which is preliminary data.</text>
</comment>
<name>A0ABS1KY18_9BACT</name>
<gene>
    <name evidence="1" type="ORF">JI741_24135</name>
</gene>
<evidence type="ECO:0000313" key="1">
    <source>
        <dbReference type="EMBL" id="MBL0744344.1"/>
    </source>
</evidence>
<protein>
    <submittedName>
        <fullName evidence="1">Uncharacterized protein</fullName>
    </submittedName>
</protein>
<proteinExistence type="predicted"/>
<accession>A0ABS1KY18</accession>
<dbReference type="EMBL" id="JAERRB010000010">
    <property type="protein sequence ID" value="MBL0744344.1"/>
    <property type="molecule type" value="Genomic_DNA"/>
</dbReference>
<keyword evidence="2" id="KW-1185">Reference proteome</keyword>
<sequence length="90" mass="10763">MDEHQDKMVFKIESSSKLTVEIIAEFERLLESATPEEYRDTLMEIYHLYLIYEHGNLPLNFDEMASQMYTLTEFLRRVEAEIRKKNTDPS</sequence>
<evidence type="ECO:0000313" key="2">
    <source>
        <dbReference type="Proteomes" id="UP000613030"/>
    </source>
</evidence>